<keyword evidence="2" id="KW-1185">Reference proteome</keyword>
<name>A0ABW9AII5_9BURK</name>
<evidence type="ECO:0000313" key="1">
    <source>
        <dbReference type="EMBL" id="MFL9927538.1"/>
    </source>
</evidence>
<accession>A0ABW9AII5</accession>
<gene>
    <name evidence="1" type="ORF">PQR62_24915</name>
</gene>
<dbReference type="EMBL" id="JAQQFM010000017">
    <property type="protein sequence ID" value="MFL9927538.1"/>
    <property type="molecule type" value="Genomic_DNA"/>
</dbReference>
<comment type="caution">
    <text evidence="1">The sequence shown here is derived from an EMBL/GenBank/DDBJ whole genome shotgun (WGS) entry which is preliminary data.</text>
</comment>
<evidence type="ECO:0000313" key="2">
    <source>
        <dbReference type="Proteomes" id="UP001629246"/>
    </source>
</evidence>
<dbReference type="RefSeq" id="WP_408160774.1">
    <property type="nucleotide sequence ID" value="NZ_JAQQFM010000017.1"/>
</dbReference>
<proteinExistence type="predicted"/>
<sequence length="205" mass="21058">MPAIAANTAPMEVVSTITPAACTPSLSGGGVADYGTMSADILKPGRITALETRSLSFTISCDAAAKISIRMIDNRAGSLVNGIVASGSGNGSLGDDFNFGLGSASGKNIGGYLIKLQPGSYTGDYRSAQLMSSADGGTSWQAWNSGEVAKGRSFSWSSGSSNSVDAYQNIAGVLNIQPYLNKPENLSLSQEIVLDGSATIELNYL</sequence>
<protein>
    <submittedName>
        <fullName evidence="1">DUF1120 domain-containing protein</fullName>
    </submittedName>
</protein>
<dbReference type="Pfam" id="PF06551">
    <property type="entry name" value="DUF1120"/>
    <property type="match status" value="1"/>
</dbReference>
<dbReference type="Proteomes" id="UP001629246">
    <property type="component" value="Unassembled WGS sequence"/>
</dbReference>
<reference evidence="1 2" key="1">
    <citation type="journal article" date="2024" name="Chem. Sci.">
        <title>Discovery of megapolipeptins by genome mining of a Burkholderiales bacteria collection.</title>
        <authorList>
            <person name="Paulo B.S."/>
            <person name="Recchia M.J.J."/>
            <person name="Lee S."/>
            <person name="Fergusson C.H."/>
            <person name="Romanowski S.B."/>
            <person name="Hernandez A."/>
            <person name="Krull N."/>
            <person name="Liu D.Y."/>
            <person name="Cavanagh H."/>
            <person name="Bos A."/>
            <person name="Gray C.A."/>
            <person name="Murphy B.T."/>
            <person name="Linington R.G."/>
            <person name="Eustaquio A.S."/>
        </authorList>
    </citation>
    <scope>NUCLEOTIDE SEQUENCE [LARGE SCALE GENOMIC DNA]</scope>
    <source>
        <strain evidence="1 2">RL21-008-BIB-A</strain>
    </source>
</reference>
<organism evidence="1 2">
    <name type="scientific">Herbaspirillum lusitanum</name>
    <dbReference type="NCBI Taxonomy" id="213312"/>
    <lineage>
        <taxon>Bacteria</taxon>
        <taxon>Pseudomonadati</taxon>
        <taxon>Pseudomonadota</taxon>
        <taxon>Betaproteobacteria</taxon>
        <taxon>Burkholderiales</taxon>
        <taxon>Oxalobacteraceae</taxon>
        <taxon>Herbaspirillum</taxon>
    </lineage>
</organism>
<dbReference type="InterPro" id="IPR010546">
    <property type="entry name" value="DUF1120"/>
</dbReference>